<dbReference type="Pfam" id="PF12348">
    <property type="entry name" value="CLASP_N"/>
    <property type="match status" value="1"/>
</dbReference>
<feature type="domain" description="TOG" evidence="7">
    <location>
        <begin position="1056"/>
        <end position="1306"/>
    </location>
</feature>
<evidence type="ECO:0000256" key="6">
    <source>
        <dbReference type="SAM" id="MobiDB-lite"/>
    </source>
</evidence>
<feature type="repeat" description="HEAT" evidence="5">
    <location>
        <begin position="432"/>
        <end position="470"/>
    </location>
</feature>
<dbReference type="PROSITE" id="PS50077">
    <property type="entry name" value="HEAT_REPEAT"/>
    <property type="match status" value="2"/>
</dbReference>
<dbReference type="GO" id="GO:0005881">
    <property type="term" value="C:cytoplasmic microtubule"/>
    <property type="evidence" value="ECO:0007669"/>
    <property type="project" value="TreeGrafter"/>
</dbReference>
<dbReference type="Proteomes" id="UP001327560">
    <property type="component" value="Chromosome 6"/>
</dbReference>
<feature type="repeat" description="HEAT" evidence="5">
    <location>
        <begin position="355"/>
        <end position="393"/>
    </location>
</feature>
<keyword evidence="4" id="KW-0206">Cytoskeleton</keyword>
<evidence type="ECO:0000256" key="1">
    <source>
        <dbReference type="ARBA" id="ARBA00004245"/>
    </source>
</evidence>
<dbReference type="FunFam" id="1.25.10.10:FF:000580">
    <property type="entry name" value="Protein peg1"/>
    <property type="match status" value="1"/>
</dbReference>
<dbReference type="Pfam" id="PF21041">
    <property type="entry name" value="XMAP215_CLASP_TOG"/>
    <property type="match status" value="1"/>
</dbReference>
<evidence type="ECO:0000313" key="8">
    <source>
        <dbReference type="EMBL" id="WOL10655.1"/>
    </source>
</evidence>
<dbReference type="GO" id="GO:0000278">
    <property type="term" value="P:mitotic cell cycle"/>
    <property type="evidence" value="ECO:0007669"/>
    <property type="project" value="UniProtKB-ARBA"/>
</dbReference>
<keyword evidence="3" id="KW-0677">Repeat</keyword>
<feature type="domain" description="TOG" evidence="7">
    <location>
        <begin position="554"/>
        <end position="778"/>
    </location>
</feature>
<dbReference type="GO" id="GO:1902903">
    <property type="term" value="P:regulation of supramolecular fiber organization"/>
    <property type="evidence" value="ECO:0007669"/>
    <property type="project" value="UniProtKB-ARBA"/>
</dbReference>
<dbReference type="InterPro" id="IPR016024">
    <property type="entry name" value="ARM-type_fold"/>
</dbReference>
<feature type="compositionally biased region" description="Basic and acidic residues" evidence="6">
    <location>
        <begin position="1437"/>
        <end position="1452"/>
    </location>
</feature>
<feature type="domain" description="TOG" evidence="7">
    <location>
        <begin position="1462"/>
        <end position="1691"/>
    </location>
</feature>
<keyword evidence="9" id="KW-1185">Reference proteome</keyword>
<reference evidence="8 9" key="1">
    <citation type="submission" date="2023-10" db="EMBL/GenBank/DDBJ databases">
        <title>Chromosome-scale genome assembly provides insights into flower coloration mechanisms of Canna indica.</title>
        <authorList>
            <person name="Li C."/>
        </authorList>
    </citation>
    <scope>NUCLEOTIDE SEQUENCE [LARGE SCALE GENOMIC DNA]</scope>
    <source>
        <tissue evidence="8">Flower</tissue>
    </source>
</reference>
<evidence type="ECO:0000256" key="5">
    <source>
        <dbReference type="PROSITE-ProRule" id="PRU00103"/>
    </source>
</evidence>
<feature type="compositionally biased region" description="Low complexity" evidence="6">
    <location>
        <begin position="891"/>
        <end position="904"/>
    </location>
</feature>
<comment type="subcellular location">
    <subcellularLocation>
        <location evidence="1">Cytoplasm</location>
        <location evidence="1">Cytoskeleton</location>
    </subcellularLocation>
</comment>
<dbReference type="GO" id="GO:0008017">
    <property type="term" value="F:microtubule binding"/>
    <property type="evidence" value="ECO:0007669"/>
    <property type="project" value="TreeGrafter"/>
</dbReference>
<dbReference type="InterPro" id="IPR021133">
    <property type="entry name" value="HEAT_type_2"/>
</dbReference>
<feature type="domain" description="TOG" evidence="7">
    <location>
        <begin position="260"/>
        <end position="496"/>
    </location>
</feature>
<dbReference type="InterPro" id="IPR011989">
    <property type="entry name" value="ARM-like"/>
</dbReference>
<gene>
    <name evidence="8" type="ORF">Cni_G19414</name>
</gene>
<evidence type="ECO:0000256" key="2">
    <source>
        <dbReference type="ARBA" id="ARBA00022490"/>
    </source>
</evidence>
<feature type="region of interest" description="Disordered" evidence="6">
    <location>
        <begin position="885"/>
        <end position="904"/>
    </location>
</feature>
<dbReference type="InterPro" id="IPR034085">
    <property type="entry name" value="TOG"/>
</dbReference>
<dbReference type="GO" id="GO:0031110">
    <property type="term" value="P:regulation of microtubule polymerization or depolymerization"/>
    <property type="evidence" value="ECO:0007669"/>
    <property type="project" value="UniProtKB-ARBA"/>
</dbReference>
<dbReference type="InterPro" id="IPR048491">
    <property type="entry name" value="XMAP215_CLASP_TOG"/>
</dbReference>
<evidence type="ECO:0000256" key="3">
    <source>
        <dbReference type="ARBA" id="ARBA00022737"/>
    </source>
</evidence>
<feature type="region of interest" description="Disordered" evidence="6">
    <location>
        <begin position="493"/>
        <end position="538"/>
    </location>
</feature>
<feature type="region of interest" description="Disordered" evidence="6">
    <location>
        <begin position="919"/>
        <end position="942"/>
    </location>
</feature>
<dbReference type="EMBL" id="CP136895">
    <property type="protein sequence ID" value="WOL10655.1"/>
    <property type="molecule type" value="Genomic_DNA"/>
</dbReference>
<dbReference type="GO" id="GO:0000226">
    <property type="term" value="P:microtubule cytoskeleton organization"/>
    <property type="evidence" value="ECO:0007669"/>
    <property type="project" value="TreeGrafter"/>
</dbReference>
<proteinExistence type="predicted"/>
<dbReference type="Gene3D" id="1.25.10.10">
    <property type="entry name" value="Leucine-rich Repeat Variant"/>
    <property type="match status" value="4"/>
</dbReference>
<sequence>MDVTFGIVELFHLHEASSFLLELSHIFRIYQGDLVGEVSELQPVFDGVELDSRVESSSVSMKLSAISWNLIMSFGFVRAIWSVKYPGLRPCLIEKSSKRGSRFRISTIVAWNLHRFIRCWDASNGGLVGAGASLLTVLTSPSSGDAFRLSATSSADLEGHVSSSGTSSMVPRTKDVAVVVRSKRCHVGWSYGAANVAVETILGSLLLSTLKSQTSPFTDSLLSLSVLTLDLSIRWKNFVLNSARSNRFLPPLGAGTLGADFSVIDAHFAGAPMEAALEVVRTKDTKERMAGVERLHQVLEATTRSLSATEVTALVDACMDLLKDSNFRVSQGALQALSAAAVLAGEHLKLHFNGLVPAIVERLGDGKQPVRDAARQLLITLMEVSSPTIIVERAGSYAWSHRSWRVREEFARTVTTAIGLFASTELPLQRVLLPPVLQLLTDANQSVRDAAASCIEEMYAQVGSQFREELHRHHLPSSMIKEINARLEKIQPKAHPSDGVGSSYMSAEIRPSSANHKKSSPKSKTAPRETSFTSGDIDATEKPVAPIKVYSEKELIKEMEKIASTLVPEKDWSLRIAAMQRVEGLVFGDYTSFPALLKQLITPLSTQILDRRSSVVKQACHLLCLLSKELLAQFEACAEMLIPVLLKLVVITVLVIAESADNCIKTMLRNCKVARVLPRIADAAKNDKSAVIRARCCEYALLILEYWANAPEIQRSADLYEDLIKCCVADAMSEVRSAARTCYRMFTKTWPERSRRLFSSFDPAIQRIMNEEDGGMHKRYSSPSLRERGAQLSRAPSQATSTNIPGYSTSAIVAMDKSATISTGTSLSSTSLLSQSKTLGKSSERSLESVLHASKQKVSAIESLLKGVSLSDKQNFTISRSTSLDLGVDAPSSRDPPVSTSVSSSNLFSVQSSVLGDSTIPNITKGTNRNGGSNLSELVSSQVQASRDPSKLSYLSHVPSDTLPSLSLSYMKRSYERLQDGSGGEDNADLRLNRRLPNIQIDKHYLETAYKDSGYRDSHNSYIPNFQRPLLRKQVTGRAIVSSRNSFDDSQIPASEMTSYMDGPASLNDALTEGLSSTSDWAARVSAFNYLWSLLQQGPKGILEVTQNFEKVMKLFFRHLDDPHHKVAQAAFSTLAEIIPPCRKPFESYLERTLPHVFSRLIDPKELVRQPCSATLEIIGKTYNIDSLLPALLRSLDEQRSPKAKLAVIQFANNSFNKHTINPEGYSNNGFLKLWLAKLAPLVNDKNVRLKEASISGIISVYTHFDPTAVLNFILSLTVEEQNSLRRALKQYTPRIEVDLMNFLQTKKERQRLKSFYDQSDVVGTSSEEGYVGSSKKNYHFGRYSASSFDGEGGKKWSSAQESVQLDVSISHAAWDESHRPLQNLDGCTSDPLSQGTGLVTKADYSIVHDSSISTPRLDISRLVSYDEHKAIDMNHDDEIRNDSDFNHDKLSSAKSNLQGDNGPSIPQLLHQICNVNDVNSSLEKHDALQQLAEVSLKNDSSVWAKYFNQILTSVLEMLDDSDSSIRELALSVIDSMLKNQKSEMEDSIEIVTEKLLHATKDAVVKISNEANQCLNIVLTQFDPFRLLSVILPLLVCDDEKTLVICINCLTKLVGRLPQEDLVKHLPSFLPALFDAFGNQSPDVRKTVVFCLVEIYITLGKSFLPYLEGLSSTQLRLVTIYANRISQARSGAPVDANH</sequence>
<keyword evidence="2" id="KW-0963">Cytoplasm</keyword>
<dbReference type="PANTHER" id="PTHR21567">
    <property type="entry name" value="CLASP"/>
    <property type="match status" value="1"/>
</dbReference>
<accession>A0AAQ3KMB3</accession>
<dbReference type="InterPro" id="IPR024395">
    <property type="entry name" value="CLASP_N_dom"/>
</dbReference>
<evidence type="ECO:0000256" key="4">
    <source>
        <dbReference type="ARBA" id="ARBA00023212"/>
    </source>
</evidence>
<name>A0AAQ3KMB3_9LILI</name>
<organism evidence="8 9">
    <name type="scientific">Canna indica</name>
    <name type="common">Indian-shot</name>
    <dbReference type="NCBI Taxonomy" id="4628"/>
    <lineage>
        <taxon>Eukaryota</taxon>
        <taxon>Viridiplantae</taxon>
        <taxon>Streptophyta</taxon>
        <taxon>Embryophyta</taxon>
        <taxon>Tracheophyta</taxon>
        <taxon>Spermatophyta</taxon>
        <taxon>Magnoliopsida</taxon>
        <taxon>Liliopsida</taxon>
        <taxon>Zingiberales</taxon>
        <taxon>Cannaceae</taxon>
        <taxon>Canna</taxon>
    </lineage>
</organism>
<feature type="region of interest" description="Disordered" evidence="6">
    <location>
        <begin position="1437"/>
        <end position="1459"/>
    </location>
</feature>
<evidence type="ECO:0000313" key="9">
    <source>
        <dbReference type="Proteomes" id="UP001327560"/>
    </source>
</evidence>
<dbReference type="SMART" id="SM01349">
    <property type="entry name" value="TOG"/>
    <property type="match status" value="4"/>
</dbReference>
<dbReference type="Pfam" id="PF21040">
    <property type="entry name" value="CEP104-like_TOG"/>
    <property type="match status" value="1"/>
</dbReference>
<feature type="region of interest" description="Disordered" evidence="6">
    <location>
        <begin position="772"/>
        <end position="802"/>
    </location>
</feature>
<dbReference type="GO" id="GO:0005819">
    <property type="term" value="C:spindle"/>
    <property type="evidence" value="ECO:0007669"/>
    <property type="project" value="UniProtKB-ARBA"/>
</dbReference>
<protein>
    <submittedName>
        <fullName evidence="8">CLIP-associated protein</fullName>
    </submittedName>
</protein>
<evidence type="ECO:0000259" key="7">
    <source>
        <dbReference type="SMART" id="SM01349"/>
    </source>
</evidence>
<dbReference type="PANTHER" id="PTHR21567:SF9">
    <property type="entry name" value="CLIP-ASSOCIATING PROTEIN"/>
    <property type="match status" value="1"/>
</dbReference>
<dbReference type="SUPFAM" id="SSF48371">
    <property type="entry name" value="ARM repeat"/>
    <property type="match status" value="2"/>
</dbReference>